<feature type="compositionally biased region" description="Low complexity" evidence="8">
    <location>
        <begin position="250"/>
        <end position="277"/>
    </location>
</feature>
<organism evidence="9 10">
    <name type="scientific">Diploptera punctata</name>
    <name type="common">Pacific beetle cockroach</name>
    <dbReference type="NCBI Taxonomy" id="6984"/>
    <lineage>
        <taxon>Eukaryota</taxon>
        <taxon>Metazoa</taxon>
        <taxon>Ecdysozoa</taxon>
        <taxon>Arthropoda</taxon>
        <taxon>Hexapoda</taxon>
        <taxon>Insecta</taxon>
        <taxon>Pterygota</taxon>
        <taxon>Neoptera</taxon>
        <taxon>Polyneoptera</taxon>
        <taxon>Dictyoptera</taxon>
        <taxon>Blattodea</taxon>
        <taxon>Blaberoidea</taxon>
        <taxon>Blaberidae</taxon>
        <taxon>Diplopterinae</taxon>
        <taxon>Diploptera</taxon>
    </lineage>
</organism>
<dbReference type="PANTHER" id="PTHR13469">
    <property type="entry name" value="HEXAMETHYLENE BISACETAMIDE INDUCIBLE 1"/>
    <property type="match status" value="1"/>
</dbReference>
<keyword evidence="4" id="KW-0805">Transcription regulation</keyword>
<evidence type="ECO:0000256" key="4">
    <source>
        <dbReference type="ARBA" id="ARBA00023015"/>
    </source>
</evidence>
<comment type="subcellular location">
    <subcellularLocation>
        <location evidence="1">Nucleus</location>
    </subcellularLocation>
</comment>
<dbReference type="PANTHER" id="PTHR13469:SF8">
    <property type="entry name" value="HEXIM P-TEFB COMPLEX SUBUNIT 1"/>
    <property type="match status" value="1"/>
</dbReference>
<reference evidence="9" key="2">
    <citation type="submission" date="2023-05" db="EMBL/GenBank/DDBJ databases">
        <authorList>
            <person name="Fouks B."/>
        </authorList>
    </citation>
    <scope>NUCLEOTIDE SEQUENCE</scope>
    <source>
        <strain evidence="9">Stay&amp;Tobe</strain>
        <tissue evidence="9">Testes</tissue>
    </source>
</reference>
<evidence type="ECO:0000256" key="3">
    <source>
        <dbReference type="ARBA" id="ARBA00022491"/>
    </source>
</evidence>
<keyword evidence="7" id="KW-0539">Nucleus</keyword>
<reference evidence="9" key="1">
    <citation type="journal article" date="2023" name="IScience">
        <title>Live-bearing cockroach genome reveals convergent evolutionary mechanisms linked to viviparity in insects and beyond.</title>
        <authorList>
            <person name="Fouks B."/>
            <person name="Harrison M.C."/>
            <person name="Mikhailova A.A."/>
            <person name="Marchal E."/>
            <person name="English S."/>
            <person name="Carruthers M."/>
            <person name="Jennings E.C."/>
            <person name="Chiamaka E.L."/>
            <person name="Frigard R.A."/>
            <person name="Pippel M."/>
            <person name="Attardo G.M."/>
            <person name="Benoit J.B."/>
            <person name="Bornberg-Bauer E."/>
            <person name="Tobe S.S."/>
        </authorList>
    </citation>
    <scope>NUCLEOTIDE SEQUENCE</scope>
    <source>
        <strain evidence="9">Stay&amp;Tobe</strain>
    </source>
</reference>
<name>A0AAD8AIS7_DIPPU</name>
<proteinExistence type="inferred from homology"/>
<dbReference type="AlphaFoldDB" id="A0AAD8AIS7"/>
<keyword evidence="5" id="KW-0175">Coiled coil</keyword>
<feature type="region of interest" description="Disordered" evidence="8">
    <location>
        <begin position="234"/>
        <end position="291"/>
    </location>
</feature>
<dbReference type="Gene3D" id="6.10.250.2910">
    <property type="match status" value="1"/>
</dbReference>
<feature type="region of interest" description="Disordered" evidence="8">
    <location>
        <begin position="30"/>
        <end position="97"/>
    </location>
</feature>
<feature type="compositionally biased region" description="Basic and acidic residues" evidence="8">
    <location>
        <begin position="39"/>
        <end position="58"/>
    </location>
</feature>
<protein>
    <submittedName>
        <fullName evidence="9">Uncharacterized protein</fullName>
    </submittedName>
</protein>
<feature type="compositionally biased region" description="Basic residues" evidence="8">
    <location>
        <begin position="59"/>
        <end position="76"/>
    </location>
</feature>
<keyword evidence="6" id="KW-0804">Transcription</keyword>
<feature type="compositionally biased region" description="Polar residues" evidence="8">
    <location>
        <begin position="280"/>
        <end position="291"/>
    </location>
</feature>
<dbReference type="GO" id="GO:0097322">
    <property type="term" value="F:7SK snRNA binding"/>
    <property type="evidence" value="ECO:0007669"/>
    <property type="project" value="TreeGrafter"/>
</dbReference>
<evidence type="ECO:0000256" key="7">
    <source>
        <dbReference type="ARBA" id="ARBA00023242"/>
    </source>
</evidence>
<evidence type="ECO:0000256" key="5">
    <source>
        <dbReference type="ARBA" id="ARBA00023054"/>
    </source>
</evidence>
<comment type="caution">
    <text evidence="9">The sequence shown here is derived from an EMBL/GenBank/DDBJ whole genome shotgun (WGS) entry which is preliminary data.</text>
</comment>
<dbReference type="GO" id="GO:0004861">
    <property type="term" value="F:cyclin-dependent protein serine/threonine kinase inhibitor activity"/>
    <property type="evidence" value="ECO:0007669"/>
    <property type="project" value="InterPro"/>
</dbReference>
<dbReference type="EMBL" id="JASPKZ010000463">
    <property type="protein sequence ID" value="KAJ9599949.1"/>
    <property type="molecule type" value="Genomic_DNA"/>
</dbReference>
<dbReference type="InterPro" id="IPR024872">
    <property type="entry name" value="HEXIM"/>
</dbReference>
<dbReference type="GO" id="GO:0000122">
    <property type="term" value="P:negative regulation of transcription by RNA polymerase II"/>
    <property type="evidence" value="ECO:0007669"/>
    <property type="project" value="InterPro"/>
</dbReference>
<dbReference type="GO" id="GO:0005737">
    <property type="term" value="C:cytoplasm"/>
    <property type="evidence" value="ECO:0007669"/>
    <property type="project" value="InterPro"/>
</dbReference>
<comment type="similarity">
    <text evidence="2">Belongs to the HEXIM family.</text>
</comment>
<evidence type="ECO:0000256" key="6">
    <source>
        <dbReference type="ARBA" id="ARBA00023163"/>
    </source>
</evidence>
<accession>A0AAD8AIS7</accession>
<sequence length="291" mass="33527">MSDNTKSIVEDNCVVVQSGKRDDVKFVAQTHSDMEPSVDEVKNSNENNGAKDLDEASYRRRRKTRRGKSKRRKLKPYSKLTWQERRQQDDNQSKRANKVRAQMFAHGQPVAPYNTTQFLMEDHNDLQDLDSKLRAVSTSADRLRSNSVYQRQQSRVRDSSLSVDSEDEYFYSSPEDEEEFLTKEFSNAYEDLHAERLHQLSKSELIIDKESTPKIQLFQQEINKLLKENEQLRRENEHLRESCKKRDRASSVSSVDSESDSSCSSASDSPDSSGSKESVLRTSDTNIGQLE</sequence>
<gene>
    <name evidence="9" type="ORF">L9F63_009777</name>
</gene>
<dbReference type="GO" id="GO:0005654">
    <property type="term" value="C:nucleoplasm"/>
    <property type="evidence" value="ECO:0007669"/>
    <property type="project" value="TreeGrafter"/>
</dbReference>
<dbReference type="PRINTS" id="PR02094">
    <property type="entry name" value="HEXIMFAMILY"/>
</dbReference>
<keyword evidence="10" id="KW-1185">Reference proteome</keyword>
<feature type="compositionally biased region" description="Basic and acidic residues" evidence="8">
    <location>
        <begin position="234"/>
        <end position="244"/>
    </location>
</feature>
<evidence type="ECO:0000256" key="2">
    <source>
        <dbReference type="ARBA" id="ARBA00008409"/>
    </source>
</evidence>
<feature type="compositionally biased region" description="Basic and acidic residues" evidence="8">
    <location>
        <begin position="82"/>
        <end position="93"/>
    </location>
</feature>
<keyword evidence="3" id="KW-0678">Repressor</keyword>
<evidence type="ECO:0000313" key="9">
    <source>
        <dbReference type="EMBL" id="KAJ9599949.1"/>
    </source>
</evidence>
<evidence type="ECO:0000313" key="10">
    <source>
        <dbReference type="Proteomes" id="UP001233999"/>
    </source>
</evidence>
<dbReference type="Pfam" id="PF15313">
    <property type="entry name" value="HEXIM"/>
    <property type="match status" value="1"/>
</dbReference>
<dbReference type="Proteomes" id="UP001233999">
    <property type="component" value="Unassembled WGS sequence"/>
</dbReference>
<evidence type="ECO:0000256" key="8">
    <source>
        <dbReference type="SAM" id="MobiDB-lite"/>
    </source>
</evidence>
<evidence type="ECO:0000256" key="1">
    <source>
        <dbReference type="ARBA" id="ARBA00004123"/>
    </source>
</evidence>